<evidence type="ECO:0000313" key="3">
    <source>
        <dbReference type="Proteomes" id="UP001208689"/>
    </source>
</evidence>
<dbReference type="Gene3D" id="3.90.1150.10">
    <property type="entry name" value="Aspartate Aminotransferase, domain 1"/>
    <property type="match status" value="1"/>
</dbReference>
<dbReference type="EC" id="4.4.1.16" evidence="2"/>
<dbReference type="PANTHER" id="PTHR43686:SF1">
    <property type="entry name" value="AMINOTRAN_5 DOMAIN-CONTAINING PROTEIN"/>
    <property type="match status" value="1"/>
</dbReference>
<organism evidence="2 3">
    <name type="scientific">Candidatus Lokiarchaeum ossiferum</name>
    <dbReference type="NCBI Taxonomy" id="2951803"/>
    <lineage>
        <taxon>Archaea</taxon>
        <taxon>Promethearchaeati</taxon>
        <taxon>Promethearchaeota</taxon>
        <taxon>Promethearchaeia</taxon>
        <taxon>Promethearchaeales</taxon>
        <taxon>Promethearchaeaceae</taxon>
        <taxon>Candidatus Lokiarchaeum</taxon>
    </lineage>
</organism>
<feature type="domain" description="Aminotransferase class V" evidence="1">
    <location>
        <begin position="175"/>
        <end position="445"/>
    </location>
</feature>
<gene>
    <name evidence="2" type="ORF">NEF87_000387</name>
</gene>
<dbReference type="Proteomes" id="UP001208689">
    <property type="component" value="Chromosome"/>
</dbReference>
<protein>
    <submittedName>
        <fullName evidence="2">Cysteine desulfurase</fullName>
        <ecNumber evidence="2">4.4.1.16</ecNumber>
    </submittedName>
</protein>
<keyword evidence="3" id="KW-1185">Reference proteome</keyword>
<evidence type="ECO:0000259" key="1">
    <source>
        <dbReference type="Pfam" id="PF00266"/>
    </source>
</evidence>
<dbReference type="InterPro" id="IPR015424">
    <property type="entry name" value="PyrdxlP-dep_Trfase"/>
</dbReference>
<dbReference type="InterPro" id="IPR015421">
    <property type="entry name" value="PyrdxlP-dep_Trfase_major"/>
</dbReference>
<dbReference type="GO" id="GO:0009000">
    <property type="term" value="F:selenocysteine lyase activity"/>
    <property type="evidence" value="ECO:0007669"/>
    <property type="project" value="UniProtKB-EC"/>
</dbReference>
<dbReference type="Pfam" id="PF00266">
    <property type="entry name" value="Aminotran_5"/>
    <property type="match status" value="1"/>
</dbReference>
<keyword evidence="2" id="KW-0456">Lyase</keyword>
<accession>A0ABY6HKQ2</accession>
<dbReference type="EMBL" id="CP104013">
    <property type="protein sequence ID" value="UYP44102.1"/>
    <property type="molecule type" value="Genomic_DNA"/>
</dbReference>
<dbReference type="SUPFAM" id="SSF53383">
    <property type="entry name" value="PLP-dependent transferases"/>
    <property type="match status" value="1"/>
</dbReference>
<dbReference type="PANTHER" id="PTHR43686">
    <property type="entry name" value="SULFURTRANSFERASE-RELATED"/>
    <property type="match status" value="1"/>
</dbReference>
<name>A0ABY6HKQ2_9ARCH</name>
<sequence length="596" mass="67724">MRTLKLLSYLIKQLSLKAKIMSQALTFKKLRDEIIGRDFFFKTPYGDRLLTYADYTASGRSLKFVEKYLVQVQRQYANTHTEDDVTGRHMTGLLHHSEHIIKKAFNADQNCYVIATGTGSTGAISKTQEILGVRLPPASKRLLEHTINQAIGKDSAKQALVNEIKSDMNKFKPIVFVGPYEHHSNDIMWRQALNDVVEIKLSEDGYLDLHDLIAKLEDPKYAGREKIGSFSAASNVTGIKTPVYEVARILHEHDALAFFDFAASAPYVEINMNKDELSYFDGIFISPHKFIGGPGSTGILVFNKKIYDASIDPTFAAGGTVDFVSSYAVDFIEDVETREKPGTPGILQTIKAALAIDIKDSIGISNIEAKELEYTHRAFKFFNENPNIEILGPQDPDQRICIFSFLIKNQDKYLHPKFCTKLLNDLFGIQSRAGCSCAGVYGHHLMNINTQKSKKFRKVVQAGFLGIKPGWVRVNFHYAFSEDEFNFICDAIDFVATYGYLFLPDYSFDFKSGDWHHLNFIDKDLEVIPNTANILKMELSDCFDEEDVDRKNLFSEYMRLANEIARKKKKNLQFGTLKDKNAEEIRWFNFINIKSV</sequence>
<dbReference type="InterPro" id="IPR015422">
    <property type="entry name" value="PyrdxlP-dep_Trfase_small"/>
</dbReference>
<dbReference type="Gene3D" id="3.40.640.10">
    <property type="entry name" value="Type I PLP-dependent aspartate aminotransferase-like (Major domain)"/>
    <property type="match status" value="1"/>
</dbReference>
<proteinExistence type="predicted"/>
<dbReference type="InterPro" id="IPR000192">
    <property type="entry name" value="Aminotrans_V_dom"/>
</dbReference>
<reference evidence="2" key="1">
    <citation type="submission" date="2022-09" db="EMBL/GenBank/DDBJ databases">
        <title>Actin cytoskeleton and complex cell architecture in an #Asgard archaeon.</title>
        <authorList>
            <person name="Ponce Toledo R.I."/>
            <person name="Schleper C."/>
            <person name="Rodrigues Oliveira T."/>
            <person name="Wollweber F."/>
            <person name="Xu J."/>
            <person name="Rittmann S."/>
            <person name="Klingl A."/>
            <person name="Pilhofer M."/>
        </authorList>
    </citation>
    <scope>NUCLEOTIDE SEQUENCE</scope>
    <source>
        <strain evidence="2">B-35</strain>
    </source>
</reference>
<evidence type="ECO:0000313" key="2">
    <source>
        <dbReference type="EMBL" id="UYP44102.1"/>
    </source>
</evidence>